<dbReference type="EMBL" id="KN822017">
    <property type="protein sequence ID" value="KIM66424.1"/>
    <property type="molecule type" value="Genomic_DNA"/>
</dbReference>
<reference evidence="2" key="2">
    <citation type="submission" date="2015-01" db="EMBL/GenBank/DDBJ databases">
        <title>Evolutionary Origins and Diversification of the Mycorrhizal Mutualists.</title>
        <authorList>
            <consortium name="DOE Joint Genome Institute"/>
            <consortium name="Mycorrhizal Genomics Consortium"/>
            <person name="Kohler A."/>
            <person name="Kuo A."/>
            <person name="Nagy L.G."/>
            <person name="Floudas D."/>
            <person name="Copeland A."/>
            <person name="Barry K.W."/>
            <person name="Cichocki N."/>
            <person name="Veneault-Fourrey C."/>
            <person name="LaButti K."/>
            <person name="Lindquist E.A."/>
            <person name="Lipzen A."/>
            <person name="Lundell T."/>
            <person name="Morin E."/>
            <person name="Murat C."/>
            <person name="Riley R."/>
            <person name="Ohm R."/>
            <person name="Sun H."/>
            <person name="Tunlid A."/>
            <person name="Henrissat B."/>
            <person name="Grigoriev I.V."/>
            <person name="Hibbett D.S."/>
            <person name="Martin F."/>
        </authorList>
    </citation>
    <scope>NUCLEOTIDE SEQUENCE [LARGE SCALE GENOMIC DNA]</scope>
    <source>
        <strain evidence="2">Foug A</strain>
    </source>
</reference>
<protein>
    <submittedName>
        <fullName evidence="1">Uncharacterized protein</fullName>
    </submittedName>
</protein>
<evidence type="ECO:0000313" key="2">
    <source>
        <dbReference type="Proteomes" id="UP000053989"/>
    </source>
</evidence>
<organism evidence="1 2">
    <name type="scientific">Scleroderma citrinum Foug A</name>
    <dbReference type="NCBI Taxonomy" id="1036808"/>
    <lineage>
        <taxon>Eukaryota</taxon>
        <taxon>Fungi</taxon>
        <taxon>Dikarya</taxon>
        <taxon>Basidiomycota</taxon>
        <taxon>Agaricomycotina</taxon>
        <taxon>Agaricomycetes</taxon>
        <taxon>Agaricomycetidae</taxon>
        <taxon>Boletales</taxon>
        <taxon>Sclerodermatineae</taxon>
        <taxon>Sclerodermataceae</taxon>
        <taxon>Scleroderma</taxon>
    </lineage>
</organism>
<gene>
    <name evidence="1" type="ORF">SCLCIDRAFT_21915</name>
</gene>
<accession>A0A0C3EDM3</accession>
<reference evidence="1 2" key="1">
    <citation type="submission" date="2014-04" db="EMBL/GenBank/DDBJ databases">
        <authorList>
            <consortium name="DOE Joint Genome Institute"/>
            <person name="Kuo A."/>
            <person name="Kohler A."/>
            <person name="Nagy L.G."/>
            <person name="Floudas D."/>
            <person name="Copeland A."/>
            <person name="Barry K.W."/>
            <person name="Cichocki N."/>
            <person name="Veneault-Fourrey C."/>
            <person name="LaButti K."/>
            <person name="Lindquist E.A."/>
            <person name="Lipzen A."/>
            <person name="Lundell T."/>
            <person name="Morin E."/>
            <person name="Murat C."/>
            <person name="Sun H."/>
            <person name="Tunlid A."/>
            <person name="Henrissat B."/>
            <person name="Grigoriev I.V."/>
            <person name="Hibbett D.S."/>
            <person name="Martin F."/>
            <person name="Nordberg H.P."/>
            <person name="Cantor M.N."/>
            <person name="Hua S.X."/>
        </authorList>
    </citation>
    <scope>NUCLEOTIDE SEQUENCE [LARGE SCALE GENOMIC DNA]</scope>
    <source>
        <strain evidence="1 2">Foug A</strain>
    </source>
</reference>
<dbReference type="InParanoid" id="A0A0C3EDM3"/>
<proteinExistence type="predicted"/>
<dbReference type="Proteomes" id="UP000053989">
    <property type="component" value="Unassembled WGS sequence"/>
</dbReference>
<dbReference type="HOGENOM" id="CLU_152105_0_0_1"/>
<evidence type="ECO:0000313" key="1">
    <source>
        <dbReference type="EMBL" id="KIM66424.1"/>
    </source>
</evidence>
<keyword evidence="2" id="KW-1185">Reference proteome</keyword>
<dbReference type="AlphaFoldDB" id="A0A0C3EDM3"/>
<name>A0A0C3EDM3_9AGAM</name>
<sequence>MSHVANNIDVNLHQTLDCVVAEELRSMGINEETPWVYWNQMIMELMNKYSNDVFDQIKVPMLLFHQDSEESSNFFAFLEVVWKSKSFHKIRNLEMLWSAEFKARKQSMLSDSKFHYRSTT</sequence>